<evidence type="ECO:0000313" key="2">
    <source>
        <dbReference type="EMBL" id="PHH78437.1"/>
    </source>
</evidence>
<dbReference type="AlphaFoldDB" id="A0A2C5ZBN3"/>
<dbReference type="SUPFAM" id="SSF56399">
    <property type="entry name" value="ADP-ribosylation"/>
    <property type="match status" value="1"/>
</dbReference>
<feature type="region of interest" description="Disordered" evidence="1">
    <location>
        <begin position="112"/>
        <end position="160"/>
    </location>
</feature>
<sequence length="551" mass="61495">MINAIKSIPTDKYPSWYKNQKEFSVAGGVPMGQIKGWFVPKYMNDQEIHWGFIPNPDFDPAYLANLKDGGAQPQLAGPVEGSKERLESYVKDVVFKGDEDKFRGFWYPKKEGGASPASEACAGLSKRDNQGCNHDDENEGSKMKDKTRDVSSEMAANGGEDTVHNSLEREFELSAEAIAKKEFETLSIKFGLTDLVWQKSAKTKISFLHQLFTRFKGYGKVSAMSRPKMRFLRLSSGVLAVAGLGLYVKSVVDEFSQDTSALDRAAVVTSILPFVGCGVQAVAAQKHGILNVWDTALCVVGDALLLSPAWPVWFLVQGLRYFIGAVTDVLSPRQVRVRRDEAWQAYMSKARNYLQSDNFTSDIETHFKVEMAAVLFAAAEAQGKLIAGRDLFLVNATDQRRLSVIERTSETHFSVQEDMCATISKKMADLQHDLPVILKRSLEEDADKLNDQLVAQYRPASYYAATSIRRFSTYIRFVHPIPRDHIVSSARLAGDQIRSILEKVYEDSPCKGGALAELVSDDAAYMKWLQLHRDGAMEQERDLNQSLKILG</sequence>
<organism evidence="2 3">
    <name type="scientific">Ophiocordyceps camponoti-rufipedis</name>
    <dbReference type="NCBI Taxonomy" id="2004952"/>
    <lineage>
        <taxon>Eukaryota</taxon>
        <taxon>Fungi</taxon>
        <taxon>Dikarya</taxon>
        <taxon>Ascomycota</taxon>
        <taxon>Pezizomycotina</taxon>
        <taxon>Sordariomycetes</taxon>
        <taxon>Hypocreomycetidae</taxon>
        <taxon>Hypocreales</taxon>
        <taxon>Ophiocordycipitaceae</taxon>
        <taxon>Ophiocordyceps</taxon>
    </lineage>
</organism>
<reference evidence="2 3" key="1">
    <citation type="submission" date="2017-06" db="EMBL/GenBank/DDBJ databases">
        <title>Ant-infecting Ophiocordyceps genomes reveal a high diversity of potential behavioral manipulation genes and a possible major role for enterotoxins.</title>
        <authorList>
            <person name="De Bekker C."/>
            <person name="Evans H.C."/>
            <person name="Brachmann A."/>
            <person name="Hughes D.P."/>
        </authorList>
    </citation>
    <scope>NUCLEOTIDE SEQUENCE [LARGE SCALE GENOMIC DNA]</scope>
    <source>
        <strain evidence="2 3">Map16</strain>
    </source>
</reference>
<comment type="caution">
    <text evidence="2">The sequence shown here is derived from an EMBL/GenBank/DDBJ whole genome shotgun (WGS) entry which is preliminary data.</text>
</comment>
<feature type="compositionally biased region" description="Basic and acidic residues" evidence="1">
    <location>
        <begin position="125"/>
        <end position="151"/>
    </location>
</feature>
<protein>
    <submittedName>
        <fullName evidence="2">Uncharacterized protein</fullName>
    </submittedName>
</protein>
<dbReference type="Proteomes" id="UP000226431">
    <property type="component" value="Unassembled WGS sequence"/>
</dbReference>
<dbReference type="OrthoDB" id="4927175at2759"/>
<evidence type="ECO:0000313" key="3">
    <source>
        <dbReference type="Proteomes" id="UP000226431"/>
    </source>
</evidence>
<dbReference type="EMBL" id="NJES01000079">
    <property type="protein sequence ID" value="PHH78437.1"/>
    <property type="molecule type" value="Genomic_DNA"/>
</dbReference>
<dbReference type="STRING" id="2004952.A0A2C5ZBN3"/>
<accession>A0A2C5ZBN3</accession>
<keyword evidence="3" id="KW-1185">Reference proteome</keyword>
<dbReference type="Gene3D" id="3.90.210.10">
    <property type="entry name" value="Heat-Labile Enterotoxin, subunit A"/>
    <property type="match status" value="1"/>
</dbReference>
<name>A0A2C5ZBN3_9HYPO</name>
<proteinExistence type="predicted"/>
<gene>
    <name evidence="2" type="ORF">CDD80_6844</name>
</gene>
<evidence type="ECO:0000256" key="1">
    <source>
        <dbReference type="SAM" id="MobiDB-lite"/>
    </source>
</evidence>